<keyword evidence="3" id="KW-0479">Metal-binding</keyword>
<dbReference type="PANTHER" id="PTHR43409">
    <property type="entry name" value="ANAEROBIC MAGNESIUM-PROTOPORPHYRIN IX MONOMETHYL ESTER CYCLASE-RELATED"/>
    <property type="match status" value="1"/>
</dbReference>
<dbReference type="SMART" id="SM00729">
    <property type="entry name" value="Elp3"/>
    <property type="match status" value="1"/>
</dbReference>
<gene>
    <name evidence="8" type="ORF">NFI88_12740</name>
</gene>
<comment type="caution">
    <text evidence="8">The sequence shown here is derived from an EMBL/GenBank/DDBJ whole genome shotgun (WGS) entry which is preliminary data.</text>
</comment>
<evidence type="ECO:0000259" key="6">
    <source>
        <dbReference type="PROSITE" id="PS51332"/>
    </source>
</evidence>
<dbReference type="CDD" id="cd01335">
    <property type="entry name" value="Radical_SAM"/>
    <property type="match status" value="1"/>
</dbReference>
<dbReference type="SFLD" id="SFLDG01082">
    <property type="entry name" value="B12-binding_domain_containing"/>
    <property type="match status" value="1"/>
</dbReference>
<keyword evidence="5" id="KW-0411">Iron-sulfur</keyword>
<comment type="cofactor">
    <cofactor evidence="1">
        <name>[4Fe-4S] cluster</name>
        <dbReference type="ChEBI" id="CHEBI:49883"/>
    </cofactor>
</comment>
<dbReference type="Proteomes" id="UP001524547">
    <property type="component" value="Unassembled WGS sequence"/>
</dbReference>
<evidence type="ECO:0000259" key="7">
    <source>
        <dbReference type="PROSITE" id="PS51918"/>
    </source>
</evidence>
<dbReference type="SUPFAM" id="SSF102114">
    <property type="entry name" value="Radical SAM enzymes"/>
    <property type="match status" value="1"/>
</dbReference>
<evidence type="ECO:0000256" key="5">
    <source>
        <dbReference type="ARBA" id="ARBA00023014"/>
    </source>
</evidence>
<dbReference type="PANTHER" id="PTHR43409:SF7">
    <property type="entry name" value="BLL1977 PROTEIN"/>
    <property type="match status" value="1"/>
</dbReference>
<dbReference type="NCBIfam" id="TIGR04295">
    <property type="entry name" value="B12_rSAM_oligo"/>
    <property type="match status" value="1"/>
</dbReference>
<feature type="domain" description="B12-binding" evidence="6">
    <location>
        <begin position="9"/>
        <end position="153"/>
    </location>
</feature>
<evidence type="ECO:0000313" key="8">
    <source>
        <dbReference type="EMBL" id="MCQ8241703.1"/>
    </source>
</evidence>
<keyword evidence="9" id="KW-1185">Reference proteome</keyword>
<organism evidence="8 9">
    <name type="scientific">Rhizosaccharibacter radicis</name>
    <dbReference type="NCBI Taxonomy" id="2782605"/>
    <lineage>
        <taxon>Bacteria</taxon>
        <taxon>Pseudomonadati</taxon>
        <taxon>Pseudomonadota</taxon>
        <taxon>Alphaproteobacteria</taxon>
        <taxon>Acetobacterales</taxon>
        <taxon>Acetobacteraceae</taxon>
        <taxon>Rhizosaccharibacter</taxon>
    </lineage>
</organism>
<keyword evidence="2" id="KW-0949">S-adenosyl-L-methionine</keyword>
<name>A0ABT1VZD0_9PROT</name>
<dbReference type="InterPro" id="IPR006158">
    <property type="entry name" value="Cobalamin-bd"/>
</dbReference>
<dbReference type="Pfam" id="PF02310">
    <property type="entry name" value="B12-binding"/>
    <property type="match status" value="1"/>
</dbReference>
<dbReference type="Gene3D" id="3.80.30.20">
    <property type="entry name" value="tm_1862 like domain"/>
    <property type="match status" value="1"/>
</dbReference>
<sequence length="437" mass="48041">MRLALLNPPWSFEGSIYFGCREPHLPLELGACRALLEAAGHDTLMLDGALDDLGIEAMADRVAAWAPDIAVITTAPTYLFWRCAQPELRIPRLLIDALRARSPGTRLVAVGPHGSATPEPALRKSGADALIRGECEEAVLALANGAEPGMLPGTAVLRHDALLAPGAPLATRFTDLPALRWPAHWIARHRHHHHRYDQPHDNSGHDLPGAEVEASRGCPYTCSFCAKIDFRDKYRRRDLAPLLAEIDALRAQGAGYLYFIDEIFLPNRELLEALVGRGLRFGVQTRIDLWKPDMIELLGRAGCVSIEAGIESLTVEGRAALDKRCKLDTDQLADLLILAKQHVPFVQANLIETASDDPALVTAWREKLLAAGVWANDPVPLYPYPSSPDYRKLWGMPDDQAWERAHAHYLSLFADMSDIQDAAPKPLPELEAVCGCS</sequence>
<evidence type="ECO:0000256" key="2">
    <source>
        <dbReference type="ARBA" id="ARBA00022691"/>
    </source>
</evidence>
<dbReference type="InterPro" id="IPR006638">
    <property type="entry name" value="Elp3/MiaA/NifB-like_rSAM"/>
</dbReference>
<dbReference type="InterPro" id="IPR058240">
    <property type="entry name" value="rSAM_sf"/>
</dbReference>
<dbReference type="InterPro" id="IPR027559">
    <property type="entry name" value="B12_rSAM_oligo"/>
</dbReference>
<proteinExistence type="predicted"/>
<dbReference type="EMBL" id="JAMZEJ010000007">
    <property type="protein sequence ID" value="MCQ8241703.1"/>
    <property type="molecule type" value="Genomic_DNA"/>
</dbReference>
<dbReference type="Pfam" id="PF04055">
    <property type="entry name" value="Radical_SAM"/>
    <property type="match status" value="1"/>
</dbReference>
<dbReference type="InterPro" id="IPR007197">
    <property type="entry name" value="rSAM"/>
</dbReference>
<reference evidence="8 9" key="1">
    <citation type="submission" date="2022-06" db="EMBL/GenBank/DDBJ databases">
        <title>Rhizosaccharibacter gen. nov. sp. nov. KSS12, endophytic bacteria isolated from sugarcane.</title>
        <authorList>
            <person name="Pitiwittayakul N."/>
        </authorList>
    </citation>
    <scope>NUCLEOTIDE SEQUENCE [LARGE SCALE GENOMIC DNA]</scope>
    <source>
        <strain evidence="8 9">KSS12</strain>
    </source>
</reference>
<evidence type="ECO:0000256" key="3">
    <source>
        <dbReference type="ARBA" id="ARBA00022723"/>
    </source>
</evidence>
<evidence type="ECO:0000313" key="9">
    <source>
        <dbReference type="Proteomes" id="UP001524547"/>
    </source>
</evidence>
<keyword evidence="4" id="KW-0408">Iron</keyword>
<dbReference type="RefSeq" id="WP_422920444.1">
    <property type="nucleotide sequence ID" value="NZ_JAMZEJ010000007.1"/>
</dbReference>
<accession>A0ABT1VZD0</accession>
<dbReference type="InterPro" id="IPR051198">
    <property type="entry name" value="BchE-like"/>
</dbReference>
<dbReference type="Gene3D" id="3.40.50.280">
    <property type="entry name" value="Cobalamin-binding domain"/>
    <property type="match status" value="1"/>
</dbReference>
<feature type="domain" description="Radical SAM core" evidence="7">
    <location>
        <begin position="204"/>
        <end position="422"/>
    </location>
</feature>
<dbReference type="SFLD" id="SFLDS00029">
    <property type="entry name" value="Radical_SAM"/>
    <property type="match status" value="1"/>
</dbReference>
<evidence type="ECO:0000256" key="1">
    <source>
        <dbReference type="ARBA" id="ARBA00001966"/>
    </source>
</evidence>
<dbReference type="InterPro" id="IPR023404">
    <property type="entry name" value="rSAM_horseshoe"/>
</dbReference>
<dbReference type="PROSITE" id="PS51918">
    <property type="entry name" value="RADICAL_SAM"/>
    <property type="match status" value="1"/>
</dbReference>
<evidence type="ECO:0000256" key="4">
    <source>
        <dbReference type="ARBA" id="ARBA00023004"/>
    </source>
</evidence>
<protein>
    <submittedName>
        <fullName evidence="8">TIGR04295 family B12-binding domain-containing radical SAM protein</fullName>
    </submittedName>
</protein>
<dbReference type="PROSITE" id="PS51332">
    <property type="entry name" value="B12_BINDING"/>
    <property type="match status" value="1"/>
</dbReference>